<evidence type="ECO:0000256" key="3">
    <source>
        <dbReference type="ARBA" id="ARBA00023125"/>
    </source>
</evidence>
<dbReference type="Gramene" id="rna-AYBTSS11_LOCUS17308">
    <property type="protein sequence ID" value="CAJ1957641.1"/>
    <property type="gene ID" value="gene-AYBTSS11_LOCUS17308"/>
</dbReference>
<keyword evidence="2 5" id="KW-0805">Transcription regulation</keyword>
<dbReference type="PANTHER" id="PTHR31506:SF50">
    <property type="entry name" value="PROTEIN BZR1 HOMOLOG"/>
    <property type="match status" value="1"/>
</dbReference>
<evidence type="ECO:0000256" key="1">
    <source>
        <dbReference type="ARBA" id="ARBA00005909"/>
    </source>
</evidence>
<dbReference type="GO" id="GO:0006351">
    <property type="term" value="P:DNA-templated transcription"/>
    <property type="evidence" value="ECO:0007669"/>
    <property type="project" value="InterPro"/>
</dbReference>
<dbReference type="Proteomes" id="UP001189624">
    <property type="component" value="Chromosome 5"/>
</dbReference>
<evidence type="ECO:0000313" key="8">
    <source>
        <dbReference type="EMBL" id="CAJ1957641.1"/>
    </source>
</evidence>
<dbReference type="GO" id="GO:0003700">
    <property type="term" value="F:DNA-binding transcription factor activity"/>
    <property type="evidence" value="ECO:0007669"/>
    <property type="project" value="UniProtKB-UniRule"/>
</dbReference>
<proteinExistence type="inferred from homology"/>
<keyword evidence="4 5" id="KW-0804">Transcription</keyword>
<organism evidence="8 9">
    <name type="scientific">Sphenostylis stenocarpa</name>
    <dbReference type="NCBI Taxonomy" id="92480"/>
    <lineage>
        <taxon>Eukaryota</taxon>
        <taxon>Viridiplantae</taxon>
        <taxon>Streptophyta</taxon>
        <taxon>Embryophyta</taxon>
        <taxon>Tracheophyta</taxon>
        <taxon>Spermatophyta</taxon>
        <taxon>Magnoliopsida</taxon>
        <taxon>eudicotyledons</taxon>
        <taxon>Gunneridae</taxon>
        <taxon>Pentapetalae</taxon>
        <taxon>rosids</taxon>
        <taxon>fabids</taxon>
        <taxon>Fabales</taxon>
        <taxon>Fabaceae</taxon>
        <taxon>Papilionoideae</taxon>
        <taxon>50 kb inversion clade</taxon>
        <taxon>NPAAA clade</taxon>
        <taxon>indigoferoid/millettioid clade</taxon>
        <taxon>Phaseoleae</taxon>
        <taxon>Sphenostylis</taxon>
    </lineage>
</organism>
<dbReference type="InterPro" id="IPR008540">
    <property type="entry name" value="BES1_N"/>
</dbReference>
<keyword evidence="3 5" id="KW-0238">DNA-binding</keyword>
<keyword evidence="9" id="KW-1185">Reference proteome</keyword>
<comment type="subcellular location">
    <subcellularLocation>
        <location evidence="5">Nucleus</location>
    </subcellularLocation>
</comment>
<evidence type="ECO:0000256" key="5">
    <source>
        <dbReference type="RuleBase" id="RU369040"/>
    </source>
</evidence>
<dbReference type="AlphaFoldDB" id="A0AA86SGN9"/>
<feature type="region of interest" description="Disordered" evidence="6">
    <location>
        <begin position="1"/>
        <end position="20"/>
    </location>
</feature>
<feature type="domain" description="BES1/BZR1 plant transcription factor N-terminal" evidence="7">
    <location>
        <begin position="4"/>
        <end position="139"/>
    </location>
</feature>
<evidence type="ECO:0000313" key="9">
    <source>
        <dbReference type="Proteomes" id="UP001189624"/>
    </source>
</evidence>
<evidence type="ECO:0000256" key="4">
    <source>
        <dbReference type="ARBA" id="ARBA00023163"/>
    </source>
</evidence>
<comment type="similarity">
    <text evidence="1 5">Belongs to the BZR/LAT61 family.</text>
</comment>
<evidence type="ECO:0000259" key="7">
    <source>
        <dbReference type="Pfam" id="PF05687"/>
    </source>
</evidence>
<dbReference type="PANTHER" id="PTHR31506">
    <property type="entry name" value="BES1/BZR1 HOMOLOG PROTEIN 3-RELATED"/>
    <property type="match status" value="1"/>
</dbReference>
<sequence>MTSGTRLPTWKERENNKRRERRRRAIAAKIFAGLRMYGNFKLPKHCDNNEVLKALCNEAGWTVEPDGTTYRKGCKPLERMDIVGGSSAASPCSSYHPSPCASYNPSPGSSSFPSPSSSPYTNIPNADGNSLIPWLKNLSTASSSASSPKLPHLYLHSGSISAPVTPPLSSPTARTPRINAEWEDQSARPGWTRQQHYSFLPSSSPPSPGRQVVDPEWFAGIKLPHANPTSPTFSLISSNPFAFKEDGLAGSGSRMWTPAHSGTCSPAVAPGTDHNADIPMSEAVSDEFAFGSNMLGLVKPWEGERIHEEFGSDDLELTLGNSKTSYLKSCASQLMTVKCVKPFYPIGMAAIECDYVNIDFCWFCSVDMCGVICNPYITVLVVKPYDWKHQYTLYGLAWFATERTPQIAP</sequence>
<keyword evidence="5" id="KW-1070">Brassinosteroid signaling pathway</keyword>
<dbReference type="GO" id="GO:0009742">
    <property type="term" value="P:brassinosteroid mediated signaling pathway"/>
    <property type="evidence" value="ECO:0007669"/>
    <property type="project" value="UniProtKB-UniRule"/>
</dbReference>
<dbReference type="InterPro" id="IPR033264">
    <property type="entry name" value="BZR"/>
</dbReference>
<accession>A0AA86SGN9</accession>
<gene>
    <name evidence="8" type="ORF">AYBTSS11_LOCUS17308</name>
</gene>
<dbReference type="Pfam" id="PF05687">
    <property type="entry name" value="BES1_N"/>
    <property type="match status" value="1"/>
</dbReference>
<comment type="function">
    <text evidence="5">Functions in brassinosteroid signaling. May function as transcriptional repressor.</text>
</comment>
<dbReference type="EMBL" id="OY731402">
    <property type="protein sequence ID" value="CAJ1957641.1"/>
    <property type="molecule type" value="Genomic_DNA"/>
</dbReference>
<evidence type="ECO:0000256" key="2">
    <source>
        <dbReference type="ARBA" id="ARBA00023015"/>
    </source>
</evidence>
<name>A0AA86SGN9_9FABA</name>
<dbReference type="GO" id="GO:0005634">
    <property type="term" value="C:nucleus"/>
    <property type="evidence" value="ECO:0007669"/>
    <property type="project" value="UniProtKB-SubCell"/>
</dbReference>
<feature type="region of interest" description="Disordered" evidence="6">
    <location>
        <begin position="183"/>
        <end position="210"/>
    </location>
</feature>
<dbReference type="GO" id="GO:0003677">
    <property type="term" value="F:DNA binding"/>
    <property type="evidence" value="ECO:0007669"/>
    <property type="project" value="UniProtKB-UniRule"/>
</dbReference>
<protein>
    <recommendedName>
        <fullName evidence="5">Protein BZR1 homolog</fullName>
    </recommendedName>
    <alternativeName>
        <fullName evidence="5">Protein BRASSINAZOLE-RESISTANT 1 homolog</fullName>
    </alternativeName>
</protein>
<evidence type="ECO:0000256" key="6">
    <source>
        <dbReference type="SAM" id="MobiDB-lite"/>
    </source>
</evidence>
<reference evidence="8" key="1">
    <citation type="submission" date="2023-10" db="EMBL/GenBank/DDBJ databases">
        <authorList>
            <person name="Domelevo Entfellner J.-B."/>
        </authorList>
    </citation>
    <scope>NUCLEOTIDE SEQUENCE</scope>
</reference>